<keyword evidence="3" id="KW-1185">Reference proteome</keyword>
<accession>Q1M2S1</accession>
<dbReference type="RefSeq" id="YP_009508252.1">
    <property type="nucleotide sequence ID" value="NC_038930.1"/>
</dbReference>
<dbReference type="OrthoDB" id="2774at10239"/>
<evidence type="ECO:0000256" key="1">
    <source>
        <dbReference type="SAM" id="MobiDB-lite"/>
    </source>
</evidence>
<dbReference type="Proteomes" id="UP000241135">
    <property type="component" value="Segment"/>
</dbReference>
<dbReference type="GeneID" id="37619609"/>
<gene>
    <name evidence="2" type="primary">CP</name>
</gene>
<dbReference type="KEGG" id="vg:37619609"/>
<proteinExistence type="predicted"/>
<evidence type="ECO:0000313" key="2">
    <source>
        <dbReference type="EMBL" id="CAK02787.1"/>
    </source>
</evidence>
<feature type="compositionally biased region" description="Pro residues" evidence="1">
    <location>
        <begin position="727"/>
        <end position="754"/>
    </location>
</feature>
<keyword evidence="2" id="KW-0946">Virion</keyword>
<protein>
    <submittedName>
        <fullName evidence="2">Putative coat protein</fullName>
    </submittedName>
</protein>
<dbReference type="Pfam" id="PF05518">
    <property type="entry name" value="Totivirus_coat"/>
    <property type="match status" value="1"/>
</dbReference>
<reference evidence="2 3" key="1">
    <citation type="journal article" date="2007" name="Virus Res.">
        <title>A totivirus infecting the mutualistic fungal endophyte Epichloe festucae.</title>
        <authorList>
            <person name="Romo M."/>
            <person name="Leuchtmann A."/>
            <person name="Garcia B."/>
            <person name="Zabalgogeazcoa I."/>
        </authorList>
    </citation>
    <scope>NUCLEOTIDE SEQUENCE [LARGE SCALE GENOMIC DNA]</scope>
    <source>
        <strain evidence="2 3">P23</strain>
    </source>
</reference>
<name>Q1M2S1_9VIRU</name>
<feature type="compositionally biased region" description="Basic and acidic residues" evidence="1">
    <location>
        <begin position="662"/>
        <end position="678"/>
    </location>
</feature>
<sequence length="766" mass="80302">MMSTAQTQNFQVRHLAPLTGAVADPVGGLLQRGKDFRRYRSGLSSEIPGPGRTFVEYRSIFYEVGRHYGNISDALATPTPAAVRIDCSHTINETQAANFEGLARQYSNFASQWEKMDLCGIAERLARAIATQSVFGGVTTTHMRAGQPLRVVALGTLDSPQTASTSSVFIPRTVDSVGSDHVFAVLCAAANGEGASVSTDVLRLDVSNNAPLVPAVAGAPLATACVEALRVLGANMEESGAGDLFAYAVTRGIHRVVTVVSHTDEGGILRDLLRHDAFRVPYGGINASLRHYPALPSAAGSHESSIAAWVDGIALKTAAVAAHCDPLVPGVGGMYPTVLVASKGSISPPGTPEGDVSPDDARSLGRQLSADIGRFAPNYIRGLSALFGLQGYTAIAERHLCATAGHYLEENSATNRHLLHKTIAPYFWVEPTSLIPRDFLGTSAESENYAAKVSPGCVAHEPLFEKFAPLAQGTTMTCATAGFKMRTARTSGYVCSQAAAPASLAMIQLKQFDTQSVVLAGDQGPISGDVVTKHRASSPLSSYLWVRGQSALPAPAEFINTQGCYGAKIKLVDWTDDWDPESTDVPRPDQFATGVVAWRVSLPTGLPTGPSNAADRQARRARSRGAIALAQALNRARAFGEGASPTMEVSDVPPDLGLADLGHYDHTGFREHRSDPGKAQETGDGNPSPTPTLLRGAAMPPTEQHKPQGGPRLPAPPPTMGRAAGPVGPPSTPAPPPPAPVIAPPTVSDPPPMPEAATGAEPVPQA</sequence>
<feature type="region of interest" description="Disordered" evidence="1">
    <location>
        <begin position="643"/>
        <end position="766"/>
    </location>
</feature>
<organism evidence="2 3">
    <name type="scientific">Epichloe festucae virus 1</name>
    <dbReference type="NCBI Taxonomy" id="382962"/>
    <lineage>
        <taxon>Viruses</taxon>
        <taxon>Riboviria</taxon>
        <taxon>Orthornavirae</taxon>
        <taxon>Duplornaviricota</taxon>
        <taxon>Chrymotiviricetes</taxon>
        <taxon>Ghabrivirales</taxon>
        <taxon>Alphatotivirineae</taxon>
        <taxon>Pseudototiviridae</taxon>
        <taxon>Victorivirus</taxon>
        <taxon>Victorivirus hachi</taxon>
    </lineage>
</organism>
<dbReference type="GO" id="GO:0019028">
    <property type="term" value="C:viral capsid"/>
    <property type="evidence" value="ECO:0007669"/>
    <property type="project" value="UniProtKB-KW"/>
</dbReference>
<dbReference type="EMBL" id="AM261427">
    <property type="protein sequence ID" value="CAK02787.1"/>
    <property type="molecule type" value="Genomic_RNA"/>
</dbReference>
<keyword evidence="2" id="KW-0167">Capsid protein</keyword>
<dbReference type="InterPro" id="IPR008871">
    <property type="entry name" value="Totivirus_coat"/>
</dbReference>
<evidence type="ECO:0000313" key="3">
    <source>
        <dbReference type="Proteomes" id="UP000241135"/>
    </source>
</evidence>